<keyword evidence="2" id="KW-0862">Zinc</keyword>
<evidence type="ECO:0000256" key="2">
    <source>
        <dbReference type="ARBA" id="ARBA00022833"/>
    </source>
</evidence>
<dbReference type="SUPFAM" id="SSF57850">
    <property type="entry name" value="RING/U-box"/>
    <property type="match status" value="1"/>
</dbReference>
<dbReference type="Gene3D" id="3.30.40.10">
    <property type="entry name" value="Zinc/RING finger domain, C3HC4 (zinc finger)"/>
    <property type="match status" value="1"/>
</dbReference>
<keyword evidence="1 3" id="KW-0479">Metal-binding</keyword>
<accession>A0A7E4VDA1</accession>
<evidence type="ECO:0000313" key="5">
    <source>
        <dbReference type="Proteomes" id="UP000492821"/>
    </source>
</evidence>
<dbReference type="AlphaFoldDB" id="A0A7E4VDA1"/>
<dbReference type="PROSITE" id="PS50089">
    <property type="entry name" value="ZF_RING_2"/>
    <property type="match status" value="1"/>
</dbReference>
<reference evidence="5" key="1">
    <citation type="journal article" date="2013" name="Genetics">
        <title>The draft genome and transcriptome of Panagrellus redivivus are shaped by the harsh demands of a free-living lifestyle.</title>
        <authorList>
            <person name="Srinivasan J."/>
            <person name="Dillman A.R."/>
            <person name="Macchietto M.G."/>
            <person name="Heikkinen L."/>
            <person name="Lakso M."/>
            <person name="Fracchia K.M."/>
            <person name="Antoshechkin I."/>
            <person name="Mortazavi A."/>
            <person name="Wong G."/>
            <person name="Sternberg P.W."/>
        </authorList>
    </citation>
    <scope>NUCLEOTIDE SEQUENCE [LARGE SCALE GENOMIC DNA]</scope>
    <source>
        <strain evidence="5">MT8872</strain>
    </source>
</reference>
<protein>
    <submittedName>
        <fullName evidence="6">RING-type domain-containing protein</fullName>
    </submittedName>
</protein>
<evidence type="ECO:0000256" key="1">
    <source>
        <dbReference type="ARBA" id="ARBA00022771"/>
    </source>
</evidence>
<dbReference type="InterPro" id="IPR013083">
    <property type="entry name" value="Znf_RING/FYVE/PHD"/>
</dbReference>
<name>A0A7E4VDA1_PANRE</name>
<dbReference type="GO" id="GO:0008270">
    <property type="term" value="F:zinc ion binding"/>
    <property type="evidence" value="ECO:0007669"/>
    <property type="project" value="UniProtKB-KW"/>
</dbReference>
<evidence type="ECO:0000259" key="4">
    <source>
        <dbReference type="PROSITE" id="PS50089"/>
    </source>
</evidence>
<organism evidence="5 6">
    <name type="scientific">Panagrellus redivivus</name>
    <name type="common">Microworm</name>
    <dbReference type="NCBI Taxonomy" id="6233"/>
    <lineage>
        <taxon>Eukaryota</taxon>
        <taxon>Metazoa</taxon>
        <taxon>Ecdysozoa</taxon>
        <taxon>Nematoda</taxon>
        <taxon>Chromadorea</taxon>
        <taxon>Rhabditida</taxon>
        <taxon>Tylenchina</taxon>
        <taxon>Panagrolaimomorpha</taxon>
        <taxon>Panagrolaimoidea</taxon>
        <taxon>Panagrolaimidae</taxon>
        <taxon>Panagrellus</taxon>
    </lineage>
</organism>
<keyword evidence="1 3" id="KW-0863">Zinc-finger</keyword>
<evidence type="ECO:0000256" key="3">
    <source>
        <dbReference type="PROSITE-ProRule" id="PRU00175"/>
    </source>
</evidence>
<reference evidence="6" key="2">
    <citation type="submission" date="2020-10" db="UniProtKB">
        <authorList>
            <consortium name="WormBaseParasite"/>
        </authorList>
    </citation>
    <scope>IDENTIFICATION</scope>
</reference>
<sequence>MSTKYCRLCCDDLFESSSTNCRVFEFSCGHRLHTDCVLSWTISLGPRSSCPICEGVTTMTGGTCMPKSRINSINKPVAFKKSLAASKPLIIRPAAYLPYSSPMPRTLQLPQVFIPKMSFNSRTSSMSSLYTATSSSGISTPSSSDSVLFEAIQQLQLQRRRNTWLQRA</sequence>
<dbReference type="InterPro" id="IPR001841">
    <property type="entry name" value="Znf_RING"/>
</dbReference>
<dbReference type="WBParaSite" id="Pan_g18878.t1">
    <property type="protein sequence ID" value="Pan_g18878.t1"/>
    <property type="gene ID" value="Pan_g18878"/>
</dbReference>
<keyword evidence="5" id="KW-1185">Reference proteome</keyword>
<evidence type="ECO:0000313" key="6">
    <source>
        <dbReference type="WBParaSite" id="Pan_g18878.t1"/>
    </source>
</evidence>
<feature type="domain" description="RING-type" evidence="4">
    <location>
        <begin position="6"/>
        <end position="54"/>
    </location>
</feature>
<dbReference type="Proteomes" id="UP000492821">
    <property type="component" value="Unassembled WGS sequence"/>
</dbReference>
<proteinExistence type="predicted"/>